<evidence type="ECO:0000256" key="4">
    <source>
        <dbReference type="PROSITE-ProRule" id="PRU00125"/>
    </source>
</evidence>
<feature type="compositionally biased region" description="Low complexity" evidence="6">
    <location>
        <begin position="331"/>
        <end position="344"/>
    </location>
</feature>
<evidence type="ECO:0000259" key="9">
    <source>
        <dbReference type="PROSITE" id="PS50238"/>
    </source>
</evidence>
<dbReference type="Pfam" id="PF00412">
    <property type="entry name" value="LIM"/>
    <property type="match status" value="2"/>
</dbReference>
<evidence type="ECO:0000259" key="8">
    <source>
        <dbReference type="PROSITE" id="PS50081"/>
    </source>
</evidence>
<dbReference type="PANTHER" id="PTHR46075">
    <property type="entry name" value="CHIMERIN FAMILY MEMBER"/>
    <property type="match status" value="1"/>
</dbReference>
<dbReference type="PROSITE" id="PS50238">
    <property type="entry name" value="RHOGAP"/>
    <property type="match status" value="1"/>
</dbReference>
<feature type="compositionally biased region" description="Polar residues" evidence="6">
    <location>
        <begin position="610"/>
        <end position="619"/>
    </location>
</feature>
<feature type="region of interest" description="Disordered" evidence="6">
    <location>
        <begin position="449"/>
        <end position="542"/>
    </location>
</feature>
<dbReference type="SUPFAM" id="SSF57889">
    <property type="entry name" value="Cysteine-rich domain"/>
    <property type="match status" value="1"/>
</dbReference>
<gene>
    <name evidence="10" type="ORF">BOTBODRAFT_31930</name>
</gene>
<dbReference type="HOGENOM" id="CLU_003874_0_0_1"/>
<dbReference type="STRING" id="930990.A0A067MHM9"/>
<dbReference type="PROSITE" id="PS50081">
    <property type="entry name" value="ZF_DAG_PE_2"/>
    <property type="match status" value="1"/>
</dbReference>
<evidence type="ECO:0000256" key="2">
    <source>
        <dbReference type="ARBA" id="ARBA00022723"/>
    </source>
</evidence>
<dbReference type="Gene3D" id="3.30.60.20">
    <property type="match status" value="1"/>
</dbReference>
<feature type="domain" description="Phorbol-ester/DAG-type" evidence="8">
    <location>
        <begin position="1020"/>
        <end position="1067"/>
    </location>
</feature>
<organism evidence="10 11">
    <name type="scientific">Botryobasidium botryosum (strain FD-172 SS1)</name>
    <dbReference type="NCBI Taxonomy" id="930990"/>
    <lineage>
        <taxon>Eukaryota</taxon>
        <taxon>Fungi</taxon>
        <taxon>Dikarya</taxon>
        <taxon>Basidiomycota</taxon>
        <taxon>Agaricomycotina</taxon>
        <taxon>Agaricomycetes</taxon>
        <taxon>Cantharellales</taxon>
        <taxon>Botryobasidiaceae</taxon>
        <taxon>Botryobasidium</taxon>
    </lineage>
</organism>
<keyword evidence="2 4" id="KW-0479">Metal-binding</keyword>
<dbReference type="CDD" id="cd00159">
    <property type="entry name" value="RhoGAP"/>
    <property type="match status" value="1"/>
</dbReference>
<dbReference type="Proteomes" id="UP000027195">
    <property type="component" value="Unassembled WGS sequence"/>
</dbReference>
<dbReference type="InParanoid" id="A0A067MHM9"/>
<proteinExistence type="predicted"/>
<keyword evidence="3 4" id="KW-0862">Zinc</keyword>
<keyword evidence="5" id="KW-0175">Coiled coil</keyword>
<dbReference type="InterPro" id="IPR002219">
    <property type="entry name" value="PKC_DAG/PE"/>
</dbReference>
<feature type="region of interest" description="Disordered" evidence="6">
    <location>
        <begin position="232"/>
        <end position="356"/>
    </location>
</feature>
<sequence length="1293" mass="140917">MVDTLSSLPPSLSMNPDSPFAESLSVSHLELDSICGGCKNPIESESGGVVVSFGSALWHVECFQCAKCSNRVTADTNLLLLSDGSPVCTNCSYHCSVCKQTILDEAIMTGDESYHAACFTCRTCTRRIEELVFAKTSHGIYCMDCHNERVARSRRHAEAKRNRNKNGRRERRDRPRDAGTPQSTDASTLPLPPSPSSPVDPSAETNWASTITAPATKRYSMIQMPTSGIDASVRKPLADSHPSTPPPSSAFPEETPASTASTAPHSPRHANSLPISNEPVNRRPTPERMDTLPLPSPTESSTEGKRRKSYDDGVRPLSAFFGPQPQTRNAPGSSPSPAGLSVPGKTSRADKRRSINPGFIFNNLMATPSTGVESAPPSSFPPDMTVSDSSSVRSIYFSAAPSAAPSPGVNVRDSSRSQSPASRGSPASHTQSPSVPLLTMDDSVMVEHDVSDTQSDRHFPPRLHSLPRKSEELPSEPKSANDSVHSASTISRSPTPNSASAQSTPTHQASFSTELDVPTERSISTIKRKPPPQITDSSKQASVETLSLSEVVSDADDGDVTANVQTALSAPSLPLMRFSFNPVEFDELLKNVSDTTPRAPRRESGPDYVNGNTPSGSVPTVASIIVHDAGDDESASGRSSPSFVEIDDTTKLGPTDIRGYLGESFTTLANSSSTSLHRSHPNKLDASELVSRRLREAITDATERSQTSIKLDRDFVETIIRAIDGTREKYSSLKGDMDNVKRTSQQYMTGFSVAQEEYHREVAARRDAEAEVTRLRVQLSGQAARLTAMSAEDRRRDMMEQMSQDLGASLSGLERDVSKLKAERDMMLAEVDELSRSKAEKDADTTPNTLARSLTARYDTIKSQYQKQLMPLTQQREGLIREINELKEARDIFLEETTALNARNEELAELNSQISRQIEIAFNEAAANAPDVSDSGSVKQASKQGLPALFGGSGKKQSMSSQSLSLTSIATASSFDEKPDEIGRVVKAAKQDVGEHAPAVKKFKWFGKHSSSDKSKDRRKHAFQQQNILRISRCDHCGDKMWGAQLRCTNCGTGCHPKCASQLNSRCQQTRASEESALEITPLPPSMFGRQLIEQVKADAKGGDRAIPVIVEKCISAMESLAMDYEGIYRKTGGTSQSKAITQLFEKGNYDAFDLEDPNSFNDISSITSVLKNYFRALPDPLLTYALHDSFVAAASLREPREKHAALSRLVLQLPREHYHTLRYLMLHLNRVSQRSEENLMTARNLGVVFGPTLMRSSNSGQEFADMAGKALTIEWLIENSPDVFPEQLPASG</sequence>
<feature type="domain" description="LIM zinc-binding" evidence="7">
    <location>
        <begin position="93"/>
        <end position="152"/>
    </location>
</feature>
<dbReference type="InterPro" id="IPR051854">
    <property type="entry name" value="Rho-type_GAP"/>
</dbReference>
<dbReference type="InterPro" id="IPR001781">
    <property type="entry name" value="Znf_LIM"/>
</dbReference>
<dbReference type="GO" id="GO:0007165">
    <property type="term" value="P:signal transduction"/>
    <property type="evidence" value="ECO:0007669"/>
    <property type="project" value="InterPro"/>
</dbReference>
<dbReference type="GO" id="GO:0046872">
    <property type="term" value="F:metal ion binding"/>
    <property type="evidence" value="ECO:0007669"/>
    <property type="project" value="UniProtKB-KW"/>
</dbReference>
<dbReference type="Pfam" id="PF00130">
    <property type="entry name" value="C1_1"/>
    <property type="match status" value="1"/>
</dbReference>
<feature type="compositionally biased region" description="Basic and acidic residues" evidence="6">
    <location>
        <begin position="449"/>
        <end position="459"/>
    </location>
</feature>
<feature type="compositionally biased region" description="Polar residues" evidence="6">
    <location>
        <begin position="478"/>
        <end position="513"/>
    </location>
</feature>
<feature type="region of interest" description="Disordered" evidence="6">
    <location>
        <begin position="153"/>
        <end position="205"/>
    </location>
</feature>
<dbReference type="FunFam" id="2.10.110.10:FF:000160">
    <property type="entry name" value="Signal transducer, putative"/>
    <property type="match status" value="1"/>
</dbReference>
<evidence type="ECO:0000256" key="1">
    <source>
        <dbReference type="ARBA" id="ARBA00022468"/>
    </source>
</evidence>
<dbReference type="SMART" id="SM00109">
    <property type="entry name" value="C1"/>
    <property type="match status" value="1"/>
</dbReference>
<evidence type="ECO:0000259" key="7">
    <source>
        <dbReference type="PROSITE" id="PS50023"/>
    </source>
</evidence>
<feature type="compositionally biased region" description="Basic residues" evidence="6">
    <location>
        <begin position="153"/>
        <end position="169"/>
    </location>
</feature>
<evidence type="ECO:0000256" key="3">
    <source>
        <dbReference type="ARBA" id="ARBA00022833"/>
    </source>
</evidence>
<dbReference type="SMART" id="SM00132">
    <property type="entry name" value="LIM"/>
    <property type="match status" value="2"/>
</dbReference>
<dbReference type="InterPro" id="IPR046349">
    <property type="entry name" value="C1-like_sf"/>
</dbReference>
<reference evidence="11" key="1">
    <citation type="journal article" date="2014" name="Proc. Natl. Acad. Sci. U.S.A.">
        <title>Extensive sampling of basidiomycete genomes demonstrates inadequacy of the white-rot/brown-rot paradigm for wood decay fungi.</title>
        <authorList>
            <person name="Riley R."/>
            <person name="Salamov A.A."/>
            <person name="Brown D.W."/>
            <person name="Nagy L.G."/>
            <person name="Floudas D."/>
            <person name="Held B.W."/>
            <person name="Levasseur A."/>
            <person name="Lombard V."/>
            <person name="Morin E."/>
            <person name="Otillar R."/>
            <person name="Lindquist E.A."/>
            <person name="Sun H."/>
            <person name="LaButti K.M."/>
            <person name="Schmutz J."/>
            <person name="Jabbour D."/>
            <person name="Luo H."/>
            <person name="Baker S.E."/>
            <person name="Pisabarro A.G."/>
            <person name="Walton J.D."/>
            <person name="Blanchette R.A."/>
            <person name="Henrissat B."/>
            <person name="Martin F."/>
            <person name="Cullen D."/>
            <person name="Hibbett D.S."/>
            <person name="Grigoriev I.V."/>
        </authorList>
    </citation>
    <scope>NUCLEOTIDE SEQUENCE [LARGE SCALE GENOMIC DNA]</scope>
    <source>
        <strain evidence="11">FD-172 SS1</strain>
    </source>
</reference>
<dbReference type="PROSITE" id="PS50023">
    <property type="entry name" value="LIM_DOMAIN_2"/>
    <property type="match status" value="2"/>
</dbReference>
<dbReference type="PROSITE" id="PS00479">
    <property type="entry name" value="ZF_DAG_PE_1"/>
    <property type="match status" value="1"/>
</dbReference>
<feature type="region of interest" description="Disordered" evidence="6">
    <location>
        <begin position="630"/>
        <end position="649"/>
    </location>
</feature>
<dbReference type="FunFam" id="1.10.555.10:FF:000043">
    <property type="entry name" value="Rho GTPase activator Rga"/>
    <property type="match status" value="1"/>
</dbReference>
<evidence type="ECO:0000313" key="10">
    <source>
        <dbReference type="EMBL" id="KDQ15273.1"/>
    </source>
</evidence>
<feature type="region of interest" description="Disordered" evidence="6">
    <location>
        <begin position="369"/>
        <end position="388"/>
    </location>
</feature>
<feature type="domain" description="Rho-GAP" evidence="9">
    <location>
        <begin position="1090"/>
        <end position="1285"/>
    </location>
</feature>
<accession>A0A067MHM9</accession>
<dbReference type="InterPro" id="IPR000198">
    <property type="entry name" value="RhoGAP_dom"/>
</dbReference>
<dbReference type="OrthoDB" id="79452at2759"/>
<keyword evidence="4" id="KW-0440">LIM domain</keyword>
<feature type="region of interest" description="Disordered" evidence="6">
    <location>
        <begin position="400"/>
        <end position="436"/>
    </location>
</feature>
<feature type="compositionally biased region" description="Low complexity" evidence="6">
    <location>
        <begin position="416"/>
        <end position="428"/>
    </location>
</feature>
<evidence type="ECO:0000313" key="11">
    <source>
        <dbReference type="Proteomes" id="UP000027195"/>
    </source>
</evidence>
<dbReference type="CDD" id="cd09395">
    <property type="entry name" value="LIM2_Rga"/>
    <property type="match status" value="1"/>
</dbReference>
<dbReference type="PROSITE" id="PS00478">
    <property type="entry name" value="LIM_DOMAIN_1"/>
    <property type="match status" value="2"/>
</dbReference>
<evidence type="ECO:0008006" key="12">
    <source>
        <dbReference type="Google" id="ProtNLM"/>
    </source>
</evidence>
<evidence type="ECO:0000256" key="6">
    <source>
        <dbReference type="SAM" id="MobiDB-lite"/>
    </source>
</evidence>
<evidence type="ECO:0000256" key="5">
    <source>
        <dbReference type="SAM" id="Coils"/>
    </source>
</evidence>
<feature type="compositionally biased region" description="Basic and acidic residues" evidence="6">
    <location>
        <begin position="280"/>
        <end position="290"/>
    </location>
</feature>
<dbReference type="Pfam" id="PF00620">
    <property type="entry name" value="RhoGAP"/>
    <property type="match status" value="1"/>
</dbReference>
<feature type="domain" description="LIM zinc-binding" evidence="7">
    <location>
        <begin position="33"/>
        <end position="92"/>
    </location>
</feature>
<name>A0A067MHM9_BOTB1</name>
<dbReference type="EMBL" id="KL198033">
    <property type="protein sequence ID" value="KDQ15273.1"/>
    <property type="molecule type" value="Genomic_DNA"/>
</dbReference>
<feature type="coiled-coil region" evidence="5">
    <location>
        <begin position="810"/>
        <end position="837"/>
    </location>
</feature>
<protein>
    <recommendedName>
        <fullName evidence="12">RhoGAP-domain-containing protein</fullName>
    </recommendedName>
</protein>
<dbReference type="GO" id="GO:0005096">
    <property type="term" value="F:GTPase activator activity"/>
    <property type="evidence" value="ECO:0007669"/>
    <property type="project" value="UniProtKB-KW"/>
</dbReference>
<dbReference type="Gene3D" id="1.10.555.10">
    <property type="entry name" value="Rho GTPase activation protein"/>
    <property type="match status" value="1"/>
</dbReference>
<dbReference type="FunCoup" id="A0A067MHM9">
    <property type="interactions" value="206"/>
</dbReference>
<dbReference type="PANTHER" id="PTHR46075:SF2">
    <property type="entry name" value="RHO GTPASE ACTIVATING PROTEIN AT 5A, ISOFORM A"/>
    <property type="match status" value="1"/>
</dbReference>
<dbReference type="Gene3D" id="2.10.110.10">
    <property type="entry name" value="Cysteine Rich Protein"/>
    <property type="match status" value="2"/>
</dbReference>
<keyword evidence="11" id="KW-1185">Reference proteome</keyword>
<dbReference type="SUPFAM" id="SSF48350">
    <property type="entry name" value="GTPase activation domain, GAP"/>
    <property type="match status" value="1"/>
</dbReference>
<dbReference type="InterPro" id="IPR008936">
    <property type="entry name" value="Rho_GTPase_activation_prot"/>
</dbReference>
<keyword evidence="1" id="KW-0343">GTPase activation</keyword>
<dbReference type="SMART" id="SM00324">
    <property type="entry name" value="RhoGAP"/>
    <property type="match status" value="1"/>
</dbReference>
<feature type="region of interest" description="Disordered" evidence="6">
    <location>
        <begin position="591"/>
        <end position="619"/>
    </location>
</feature>